<protein>
    <submittedName>
        <fullName evidence="2">Copper chaperone PCu(A)C</fullName>
    </submittedName>
</protein>
<dbReference type="Gene3D" id="2.60.40.1890">
    <property type="entry name" value="PCu(A)C copper chaperone"/>
    <property type="match status" value="1"/>
</dbReference>
<accession>A0A944MCU0</accession>
<feature type="signal peptide" evidence="1">
    <location>
        <begin position="1"/>
        <end position="20"/>
    </location>
</feature>
<name>A0A944MCU0_9GAMM</name>
<sequence length="158" mass="17246">MKHFLLFGLLFPILSQTVAAGSVADGIMVDDPYVRAVPPGQPNSASFMVLHNKGDKGSALTAVSSPASEVAELHTHTMDDGMMRMRKVEKIDLPAGEMVELQPGGLHVMLLGLKQELVPDQKVPLTLIFDDGSSVQVEAPVRKLQMKMKQGDHKRHMH</sequence>
<dbReference type="InterPro" id="IPR036182">
    <property type="entry name" value="PCuAC_sf"/>
</dbReference>
<evidence type="ECO:0000256" key="1">
    <source>
        <dbReference type="SAM" id="SignalP"/>
    </source>
</evidence>
<comment type="caution">
    <text evidence="2">The sequence shown here is derived from an EMBL/GenBank/DDBJ whole genome shotgun (WGS) entry which is preliminary data.</text>
</comment>
<reference evidence="2 3" key="1">
    <citation type="submission" date="2021-05" db="EMBL/GenBank/DDBJ databases">
        <title>Genetic and Functional Diversity in Clade A Lucinid endosymbionts from the Bahamas.</title>
        <authorList>
            <person name="Giani N.M."/>
            <person name="Engel A.S."/>
            <person name="Campbell B.J."/>
        </authorList>
    </citation>
    <scope>NUCLEOTIDE SEQUENCE [LARGE SCALE GENOMIC DNA]</scope>
    <source>
        <strain evidence="2">LUC16012Gg_MoonRockCtena</strain>
    </source>
</reference>
<dbReference type="Pfam" id="PF04314">
    <property type="entry name" value="PCuAC"/>
    <property type="match status" value="1"/>
</dbReference>
<gene>
    <name evidence="2" type="ORF">KME65_08875</name>
</gene>
<dbReference type="SUPFAM" id="SSF110087">
    <property type="entry name" value="DR1885-like metal-binding protein"/>
    <property type="match status" value="1"/>
</dbReference>
<organism evidence="2 3">
    <name type="scientific">Candidatus Thiodiazotropha taylori</name>
    <dbReference type="NCBI Taxonomy" id="2792791"/>
    <lineage>
        <taxon>Bacteria</taxon>
        <taxon>Pseudomonadati</taxon>
        <taxon>Pseudomonadota</taxon>
        <taxon>Gammaproteobacteria</taxon>
        <taxon>Chromatiales</taxon>
        <taxon>Sedimenticolaceae</taxon>
        <taxon>Candidatus Thiodiazotropha</taxon>
    </lineage>
</organism>
<dbReference type="AlphaFoldDB" id="A0A944MCU0"/>
<feature type="chain" id="PRO_5036992122" evidence="1">
    <location>
        <begin position="21"/>
        <end position="158"/>
    </location>
</feature>
<proteinExistence type="predicted"/>
<dbReference type="PANTHER" id="PTHR36302:SF1">
    <property type="entry name" value="COPPER CHAPERONE PCU(A)C"/>
    <property type="match status" value="1"/>
</dbReference>
<dbReference type="PANTHER" id="PTHR36302">
    <property type="entry name" value="BLR7088 PROTEIN"/>
    <property type="match status" value="1"/>
</dbReference>
<dbReference type="InterPro" id="IPR007410">
    <property type="entry name" value="LpqE-like"/>
</dbReference>
<dbReference type="Proteomes" id="UP000770889">
    <property type="component" value="Unassembled WGS sequence"/>
</dbReference>
<evidence type="ECO:0000313" key="3">
    <source>
        <dbReference type="Proteomes" id="UP000770889"/>
    </source>
</evidence>
<dbReference type="EMBL" id="JAHHGM010000006">
    <property type="protein sequence ID" value="MBT2989067.1"/>
    <property type="molecule type" value="Genomic_DNA"/>
</dbReference>
<keyword evidence="1" id="KW-0732">Signal</keyword>
<dbReference type="InterPro" id="IPR058248">
    <property type="entry name" value="Lxx211020-like"/>
</dbReference>
<evidence type="ECO:0000313" key="2">
    <source>
        <dbReference type="EMBL" id="MBT2989067.1"/>
    </source>
</evidence>